<dbReference type="GeneID" id="40318686"/>
<keyword evidence="2 4" id="KW-0808">Transferase</keyword>
<sequence length="259" mass="29149">MMAACELEYQATQNGPIVVGGHKNVIGRGPKASNGSATITKKSTGWEVLMYLGMSLRIDEAMCAMAAMAPSVVAFSPFEGEHSGVWISVERKENRPLLEAIYNELRKASAQTHGYNKVMDAARWNVCLIDVTDGMCRPCVADVKVGYVRHSPHTPLEKVERINKKRLVQPLALRLCGALHQFYRTISNTQHFENEMCEKDVGYLLHTEEDYRDCLRAFFSSRVSMRPDGTGMRRDDSEVFFARLKACCGQIEELLLFFT</sequence>
<dbReference type="EC" id="2.7.1.127" evidence="4"/>
<dbReference type="Gene3D" id="3.30.470.160">
    <property type="entry name" value="Inositol polyphosphate kinase"/>
    <property type="match status" value="1"/>
</dbReference>
<dbReference type="RefSeq" id="XP_029228051.1">
    <property type="nucleotide sequence ID" value="XM_029371978.1"/>
</dbReference>
<evidence type="ECO:0000313" key="4">
    <source>
        <dbReference type="EMBL" id="RNF17146.1"/>
    </source>
</evidence>
<dbReference type="EMBL" id="MKKU01000271">
    <property type="protein sequence ID" value="RNF17146.1"/>
    <property type="molecule type" value="Genomic_DNA"/>
</dbReference>
<proteinExistence type="inferred from homology"/>
<organism evidence="4 5">
    <name type="scientific">Trypanosoma conorhini</name>
    <dbReference type="NCBI Taxonomy" id="83891"/>
    <lineage>
        <taxon>Eukaryota</taxon>
        <taxon>Discoba</taxon>
        <taxon>Euglenozoa</taxon>
        <taxon>Kinetoplastea</taxon>
        <taxon>Metakinetoplastina</taxon>
        <taxon>Trypanosomatida</taxon>
        <taxon>Trypanosomatidae</taxon>
        <taxon>Trypanosoma</taxon>
    </lineage>
</organism>
<accession>A0A422PHG9</accession>
<dbReference type="GO" id="GO:0032958">
    <property type="term" value="P:inositol phosphate biosynthetic process"/>
    <property type="evidence" value="ECO:0007669"/>
    <property type="project" value="InterPro"/>
</dbReference>
<dbReference type="OrthoDB" id="2573163at2759"/>
<dbReference type="AlphaFoldDB" id="A0A422PHG9"/>
<dbReference type="GO" id="GO:0008440">
    <property type="term" value="F:inositol-1,4,5-trisphosphate 3-kinase activity"/>
    <property type="evidence" value="ECO:0007669"/>
    <property type="project" value="UniProtKB-EC"/>
</dbReference>
<feature type="non-terminal residue" evidence="4">
    <location>
        <position position="259"/>
    </location>
</feature>
<dbReference type="Proteomes" id="UP000284403">
    <property type="component" value="Unassembled WGS sequence"/>
</dbReference>
<evidence type="ECO:0000256" key="2">
    <source>
        <dbReference type="ARBA" id="ARBA00022679"/>
    </source>
</evidence>
<gene>
    <name evidence="4" type="ORF">Tco025E_05075</name>
</gene>
<evidence type="ECO:0000313" key="5">
    <source>
        <dbReference type="Proteomes" id="UP000284403"/>
    </source>
</evidence>
<reference evidence="4 5" key="1">
    <citation type="journal article" date="2018" name="BMC Genomics">
        <title>Genomic comparison of Trypanosoma conorhini and Trypanosoma rangeli to Trypanosoma cruzi strains of high and low virulence.</title>
        <authorList>
            <person name="Bradwell K.R."/>
            <person name="Koparde V.N."/>
            <person name="Matveyev A.V."/>
            <person name="Serrano M.G."/>
            <person name="Alves J.M."/>
            <person name="Parikh H."/>
            <person name="Huang B."/>
            <person name="Lee V."/>
            <person name="Espinosa-Alvarez O."/>
            <person name="Ortiz P.A."/>
            <person name="Costa-Martins A.G."/>
            <person name="Teixeira M.M."/>
            <person name="Buck G.A."/>
        </authorList>
    </citation>
    <scope>NUCLEOTIDE SEQUENCE [LARGE SCALE GENOMIC DNA]</scope>
    <source>
        <strain evidence="4 5">025E</strain>
    </source>
</reference>
<dbReference type="InterPro" id="IPR005522">
    <property type="entry name" value="IPK"/>
</dbReference>
<evidence type="ECO:0000256" key="1">
    <source>
        <dbReference type="ARBA" id="ARBA00007374"/>
    </source>
</evidence>
<keyword evidence="5" id="KW-1185">Reference proteome</keyword>
<comment type="caution">
    <text evidence="4">The sequence shown here is derived from an EMBL/GenBank/DDBJ whole genome shotgun (WGS) entry which is preliminary data.</text>
</comment>
<evidence type="ECO:0000256" key="3">
    <source>
        <dbReference type="ARBA" id="ARBA00022777"/>
    </source>
</evidence>
<dbReference type="SUPFAM" id="SSF56104">
    <property type="entry name" value="SAICAR synthase-like"/>
    <property type="match status" value="1"/>
</dbReference>
<protein>
    <submittedName>
        <fullName evidence="4">Putative inositol polyphosphate kinase</fullName>
        <ecNumber evidence="4">2.7.1.127</ecNumber>
    </submittedName>
</protein>
<dbReference type="InterPro" id="IPR038286">
    <property type="entry name" value="IPK_sf"/>
</dbReference>
<name>A0A422PHG9_9TRYP</name>
<comment type="similarity">
    <text evidence="1">Belongs to the inositol phosphokinase (IPK) family.</text>
</comment>
<keyword evidence="3 4" id="KW-0418">Kinase</keyword>
<dbReference type="Pfam" id="PF03770">
    <property type="entry name" value="IPK"/>
    <property type="match status" value="1"/>
</dbReference>